<evidence type="ECO:0000313" key="2">
    <source>
        <dbReference type="Proteomes" id="UP001219518"/>
    </source>
</evidence>
<gene>
    <name evidence="1" type="ORF">KUF71_008161</name>
</gene>
<protein>
    <submittedName>
        <fullName evidence="1">S-adenosyl-L-methionine-dependent tRNA 4-demethylwyosine synthase TYW1B</fullName>
    </submittedName>
</protein>
<comment type="caution">
    <text evidence="1">The sequence shown here is derived from an EMBL/GenBank/DDBJ whole genome shotgun (WGS) entry which is preliminary data.</text>
</comment>
<dbReference type="EMBL" id="JAHWGI010000969">
    <property type="protein sequence ID" value="KAK3919012.1"/>
    <property type="molecule type" value="Genomic_DNA"/>
</dbReference>
<dbReference type="Proteomes" id="UP001219518">
    <property type="component" value="Unassembled WGS sequence"/>
</dbReference>
<dbReference type="AlphaFoldDB" id="A0AAE1LI74"/>
<organism evidence="1 2">
    <name type="scientific">Frankliniella fusca</name>
    <dbReference type="NCBI Taxonomy" id="407009"/>
    <lineage>
        <taxon>Eukaryota</taxon>
        <taxon>Metazoa</taxon>
        <taxon>Ecdysozoa</taxon>
        <taxon>Arthropoda</taxon>
        <taxon>Hexapoda</taxon>
        <taxon>Insecta</taxon>
        <taxon>Pterygota</taxon>
        <taxon>Neoptera</taxon>
        <taxon>Paraneoptera</taxon>
        <taxon>Thysanoptera</taxon>
        <taxon>Terebrantia</taxon>
        <taxon>Thripoidea</taxon>
        <taxon>Thripidae</taxon>
        <taxon>Frankliniella</taxon>
    </lineage>
</organism>
<reference evidence="1" key="1">
    <citation type="submission" date="2021-07" db="EMBL/GenBank/DDBJ databases">
        <authorList>
            <person name="Catto M.A."/>
            <person name="Jacobson A."/>
            <person name="Kennedy G."/>
            <person name="Labadie P."/>
            <person name="Hunt B.G."/>
            <person name="Srinivasan R."/>
        </authorList>
    </citation>
    <scope>NUCLEOTIDE SEQUENCE</scope>
    <source>
        <strain evidence="1">PL_HMW_Pooled</strain>
        <tissue evidence="1">Head</tissue>
    </source>
</reference>
<accession>A0AAE1LI74</accession>
<reference evidence="1" key="2">
    <citation type="journal article" date="2023" name="BMC Genomics">
        <title>Pest status, molecular evolution, and epigenetic factors derived from the genome assembly of Frankliniella fusca, a thysanopteran phytovirus vector.</title>
        <authorList>
            <person name="Catto M.A."/>
            <person name="Labadie P.E."/>
            <person name="Jacobson A.L."/>
            <person name="Kennedy G.G."/>
            <person name="Srinivasan R."/>
            <person name="Hunt B.G."/>
        </authorList>
    </citation>
    <scope>NUCLEOTIDE SEQUENCE</scope>
    <source>
        <strain evidence="1">PL_HMW_Pooled</strain>
    </source>
</reference>
<evidence type="ECO:0000313" key="1">
    <source>
        <dbReference type="EMBL" id="KAK3919012.1"/>
    </source>
</evidence>
<sequence length="82" mass="8717">GRTQNTSRTLGEGGGVSVGCDVRVIGRGGGVSGSVTSLFRKLRKPGLQRAAALWRGHRGRGCGGAVWRPHLKIICKNVLEYM</sequence>
<feature type="non-terminal residue" evidence="1">
    <location>
        <position position="1"/>
    </location>
</feature>
<proteinExistence type="predicted"/>
<keyword evidence="2" id="KW-1185">Reference proteome</keyword>
<name>A0AAE1LI74_9NEOP</name>